<dbReference type="Pfam" id="PF02812">
    <property type="entry name" value="ELFV_dehydrog_N"/>
    <property type="match status" value="1"/>
</dbReference>
<name>Q94IH7_ULVPE</name>
<dbReference type="GO" id="GO:0006538">
    <property type="term" value="P:L-glutamate catabolic process"/>
    <property type="evidence" value="ECO:0007669"/>
    <property type="project" value="TreeGrafter"/>
</dbReference>
<dbReference type="PRINTS" id="PR00082">
    <property type="entry name" value="GLFDHDRGNASE"/>
</dbReference>
<dbReference type="CDD" id="cd01076">
    <property type="entry name" value="NAD_bind_1_Glu_DH"/>
    <property type="match status" value="1"/>
</dbReference>
<dbReference type="InterPro" id="IPR006096">
    <property type="entry name" value="Glu/Leu/Phe/Val/Trp_DH_C"/>
</dbReference>
<sequence>MFGALSKAVGSVCSRQGQAAVTGLGSVTGHQVRRAGHAENTNTFIREALAVLDLPPAMEKIVITPQREMTVELIINRDDGKPESFMGYRVQHDNARGPFKGGLRFHKDADLDDVRSLASLMSFKTALLDVPFGGAKGGITVDTKALSEHEIEKLTRKFVQIFDEYSKFEGYSPGVVTGKPTWLHGSHGRESATGRGTVFGIKNMLQAFGEGPPADKTFAIQGFGNVGAWAGRLLAEQGGIVKAVSDASGCVYDDGPSGIDVPKLLRHLHRGDDLSKYPHGQQLLRDEIFDVKCDVFVPAALGGVITDPVARKISCKYIVEAANGPTTPSADLILRDRGIPVLPDIYTNAGGVTVSFLEWVQNLQNFKWTTEQVNDQLKTRMDEAFQSMWDSSQEHGVPLRTGAFTVSLRRVVRATVNRGFN</sequence>
<evidence type="ECO:0000256" key="3">
    <source>
        <dbReference type="ARBA" id="ARBA00023027"/>
    </source>
</evidence>
<feature type="active site" description="Proton donor" evidence="7">
    <location>
        <position position="136"/>
    </location>
</feature>
<dbReference type="Gene3D" id="3.40.50.10860">
    <property type="entry name" value="Leucine Dehydrogenase, chain A, domain 1"/>
    <property type="match status" value="1"/>
</dbReference>
<dbReference type="InterPro" id="IPR014362">
    <property type="entry name" value="Glu_DH"/>
</dbReference>
<keyword evidence="8" id="KW-0547">Nucleotide-binding</keyword>
<evidence type="ECO:0000256" key="1">
    <source>
        <dbReference type="ARBA" id="ARBA00006382"/>
    </source>
</evidence>
<feature type="binding site" evidence="8">
    <location>
        <position position="124"/>
    </location>
    <ligand>
        <name>substrate</name>
    </ligand>
</feature>
<reference evidence="11" key="1">
    <citation type="journal article" date="2001" name="Fish. Sci.">
        <title>cDNA cloning of two types of glutamate dehydrogenase from a reproductively sterile mutant of Ulva pertusa (Chlorophyta) grown under different thermal conditions.</title>
        <authorList>
            <person name="Kakinuma M."/>
            <person name="Kozawa Y."/>
            <person name="Itoh S."/>
            <person name="Amano H."/>
        </authorList>
    </citation>
    <scope>NUCLEOTIDE SEQUENCE</scope>
</reference>
<feature type="binding site" evidence="8">
    <location>
        <position position="100"/>
    </location>
    <ligand>
        <name>substrate</name>
    </ligand>
</feature>
<comment type="similarity">
    <text evidence="1 6 9">Belongs to the Glu/Leu/Phe/Val dehydrogenases family.</text>
</comment>
<accession>Q94IH7</accession>
<evidence type="ECO:0000256" key="8">
    <source>
        <dbReference type="PIRSR" id="PIRSR000185-2"/>
    </source>
</evidence>
<dbReference type="InterPro" id="IPR036291">
    <property type="entry name" value="NAD(P)-bd_dom_sf"/>
</dbReference>
<dbReference type="InterPro" id="IPR006095">
    <property type="entry name" value="Glu/Leu/Phe/Val/Trp_DH"/>
</dbReference>
<dbReference type="PANTHER" id="PTHR11606:SF24">
    <property type="entry name" value="NAD-SPECIFIC GLUTAMATE DEHYDROGENASE"/>
    <property type="match status" value="1"/>
</dbReference>
<proteinExistence type="evidence at transcript level"/>
<evidence type="ECO:0000256" key="2">
    <source>
        <dbReference type="ARBA" id="ARBA00023002"/>
    </source>
</evidence>
<organism evidence="11">
    <name type="scientific">Ulva pertusa</name>
    <name type="common">Sea lettuce</name>
    <dbReference type="NCBI Taxonomy" id="3120"/>
    <lineage>
        <taxon>Eukaryota</taxon>
        <taxon>Viridiplantae</taxon>
        <taxon>Chlorophyta</taxon>
        <taxon>core chlorophytes</taxon>
        <taxon>Ulvophyceae</taxon>
        <taxon>OUU clade</taxon>
        <taxon>Ulvales</taxon>
        <taxon>Ulvaceae</taxon>
        <taxon>Ulva</taxon>
    </lineage>
</organism>
<keyword evidence="3 8" id="KW-0520">NAD</keyword>
<evidence type="ECO:0000259" key="10">
    <source>
        <dbReference type="SMART" id="SM00839"/>
    </source>
</evidence>
<feature type="binding site" evidence="8">
    <location>
        <position position="225"/>
    </location>
    <ligand>
        <name>NAD(+)</name>
        <dbReference type="ChEBI" id="CHEBI:57540"/>
    </ligand>
</feature>
<dbReference type="InterPro" id="IPR046346">
    <property type="entry name" value="Aminoacid_DH-like_N_sf"/>
</dbReference>
<dbReference type="GO" id="GO:0005739">
    <property type="term" value="C:mitochondrion"/>
    <property type="evidence" value="ECO:0007669"/>
    <property type="project" value="TreeGrafter"/>
</dbReference>
<dbReference type="InterPro" id="IPR033922">
    <property type="entry name" value="NAD_bind_Glu_DH"/>
</dbReference>
<comment type="catalytic activity">
    <reaction evidence="5">
        <text>L-glutamate + NADP(+) + H2O = 2-oxoglutarate + NH4(+) + NADPH + H(+)</text>
        <dbReference type="Rhea" id="RHEA:11612"/>
        <dbReference type="ChEBI" id="CHEBI:15377"/>
        <dbReference type="ChEBI" id="CHEBI:15378"/>
        <dbReference type="ChEBI" id="CHEBI:16810"/>
        <dbReference type="ChEBI" id="CHEBI:28938"/>
        <dbReference type="ChEBI" id="CHEBI:29985"/>
        <dbReference type="ChEBI" id="CHEBI:57783"/>
        <dbReference type="ChEBI" id="CHEBI:58349"/>
        <dbReference type="EC" id="1.4.1.3"/>
    </reaction>
</comment>
<dbReference type="GO" id="GO:0000166">
    <property type="term" value="F:nucleotide binding"/>
    <property type="evidence" value="ECO:0007669"/>
    <property type="project" value="UniProtKB-KW"/>
</dbReference>
<evidence type="ECO:0000256" key="4">
    <source>
        <dbReference type="ARBA" id="ARBA00047867"/>
    </source>
</evidence>
<dbReference type="EMBL" id="AB041831">
    <property type="protein sequence ID" value="BAB62312.1"/>
    <property type="molecule type" value="mRNA"/>
</dbReference>
<dbReference type="AlphaFoldDB" id="Q94IH7"/>
<evidence type="ECO:0000256" key="5">
    <source>
        <dbReference type="ARBA" id="ARBA00048577"/>
    </source>
</evidence>
<dbReference type="SUPFAM" id="SSF51735">
    <property type="entry name" value="NAD(P)-binding Rossmann-fold domains"/>
    <property type="match status" value="1"/>
</dbReference>
<evidence type="ECO:0000256" key="9">
    <source>
        <dbReference type="RuleBase" id="RU004417"/>
    </source>
</evidence>
<dbReference type="InterPro" id="IPR006097">
    <property type="entry name" value="Glu/Leu/Phe/Val/Trp_DH_dimer"/>
</dbReference>
<comment type="catalytic activity">
    <reaction evidence="4">
        <text>L-glutamate + NAD(+) + H2O = 2-oxoglutarate + NH4(+) + NADH + H(+)</text>
        <dbReference type="Rhea" id="RHEA:15133"/>
        <dbReference type="ChEBI" id="CHEBI:15377"/>
        <dbReference type="ChEBI" id="CHEBI:15378"/>
        <dbReference type="ChEBI" id="CHEBI:16810"/>
        <dbReference type="ChEBI" id="CHEBI:28938"/>
        <dbReference type="ChEBI" id="CHEBI:29985"/>
        <dbReference type="ChEBI" id="CHEBI:57540"/>
        <dbReference type="ChEBI" id="CHEBI:57945"/>
        <dbReference type="EC" id="1.4.1.3"/>
    </reaction>
</comment>
<protein>
    <recommendedName>
        <fullName evidence="6">Glutamate dehydrogenase</fullName>
    </recommendedName>
</protein>
<evidence type="ECO:0000256" key="6">
    <source>
        <dbReference type="PIRNR" id="PIRNR000185"/>
    </source>
</evidence>
<keyword evidence="2 6" id="KW-0560">Oxidoreductase</keyword>
<dbReference type="PANTHER" id="PTHR11606">
    <property type="entry name" value="GLUTAMATE DEHYDROGENASE"/>
    <property type="match status" value="1"/>
</dbReference>
<dbReference type="PIRSF" id="PIRSF000185">
    <property type="entry name" value="Glu_DH"/>
    <property type="match status" value="1"/>
</dbReference>
<dbReference type="SMART" id="SM00839">
    <property type="entry name" value="ELFV_dehydrog"/>
    <property type="match status" value="1"/>
</dbReference>
<feature type="domain" description="Glutamate/phenylalanine/leucine/valine/L-tryptophan dehydrogenase C-terminal" evidence="10">
    <location>
        <begin position="186"/>
        <end position="419"/>
    </location>
</feature>
<dbReference type="Pfam" id="PF00208">
    <property type="entry name" value="ELFV_dehydrog"/>
    <property type="match status" value="1"/>
</dbReference>
<dbReference type="SUPFAM" id="SSF53223">
    <property type="entry name" value="Aminoacid dehydrogenase-like, N-terminal domain"/>
    <property type="match status" value="1"/>
</dbReference>
<feature type="binding site" evidence="8">
    <location>
        <position position="193"/>
    </location>
    <ligand>
        <name>NAD(+)</name>
        <dbReference type="ChEBI" id="CHEBI:57540"/>
    </ligand>
</feature>
<dbReference type="Gene3D" id="3.40.50.720">
    <property type="entry name" value="NAD(P)-binding Rossmann-like Domain"/>
    <property type="match status" value="1"/>
</dbReference>
<evidence type="ECO:0000256" key="7">
    <source>
        <dbReference type="PIRSR" id="PIRSR000185-1"/>
    </source>
</evidence>
<feature type="binding site" evidence="8">
    <location>
        <position position="355"/>
    </location>
    <ligand>
        <name>substrate</name>
    </ligand>
</feature>
<dbReference type="GO" id="GO:0004352">
    <property type="term" value="F:glutamate dehydrogenase (NAD+) activity"/>
    <property type="evidence" value="ECO:0007669"/>
    <property type="project" value="TreeGrafter"/>
</dbReference>
<evidence type="ECO:0000313" key="11">
    <source>
        <dbReference type="EMBL" id="BAB62312.1"/>
    </source>
</evidence>